<organism evidence="2 3">
    <name type="scientific">Paracoccus homiensis</name>
    <dbReference type="NCBI Taxonomy" id="364199"/>
    <lineage>
        <taxon>Bacteria</taxon>
        <taxon>Pseudomonadati</taxon>
        <taxon>Pseudomonadota</taxon>
        <taxon>Alphaproteobacteria</taxon>
        <taxon>Rhodobacterales</taxon>
        <taxon>Paracoccaceae</taxon>
        <taxon>Paracoccus</taxon>
    </lineage>
</organism>
<dbReference type="InterPro" id="IPR011495">
    <property type="entry name" value="Sig_transdc_His_kin_sub2_dim/P"/>
</dbReference>
<dbReference type="RefSeq" id="WP_090734858.1">
    <property type="nucleotide sequence ID" value="NZ_FOHO01000007.1"/>
</dbReference>
<dbReference type="Pfam" id="PF07568">
    <property type="entry name" value="HisKA_2"/>
    <property type="match status" value="1"/>
</dbReference>
<evidence type="ECO:0000259" key="1">
    <source>
        <dbReference type="PROSITE" id="PS50109"/>
    </source>
</evidence>
<dbReference type="InterPro" id="IPR005467">
    <property type="entry name" value="His_kinase_dom"/>
</dbReference>
<dbReference type="Pfam" id="PF01590">
    <property type="entry name" value="GAF"/>
    <property type="match status" value="1"/>
</dbReference>
<dbReference type="PANTHER" id="PTHR43102:SF2">
    <property type="entry name" value="GAF DOMAIN-CONTAINING PROTEIN"/>
    <property type="match status" value="1"/>
</dbReference>
<sequence>MVSAAPHPLQSERLAALRAYEVLDTDPEREFDEIVRLAGAICGKPITLISLVDKDRQWFKSEQGLGVPQTPLSQSICSHALLTDDFLEIPDTLADPRTADNPLCQGEDGLRFYAGALLITPDNLPIGTLCVLDRKPGELTPLQRDTLRVLAGQIMSRLELRKALNHAAMLRHEVDHRVKNSLQSLSSLVRLASRRAKHEETVEALSTLNSRIDAVARLHEELYRTDAGPVVDLGHYIENLTRHLAKLAPANVAVKVQTEKLPVASAQAVAVGTLINEFVANSFKHAFPDGQEGTVRVTAERGSQDDTICLICEDDGIGLPDLADSSDGGLGMQIAAVISAELQGELNIHTNADGLRISIEFTIAERHRQGG</sequence>
<dbReference type="STRING" id="364199.SAMN04489858_10737"/>
<accession>A0A1I0FSR4</accession>
<dbReference type="GO" id="GO:0016301">
    <property type="term" value="F:kinase activity"/>
    <property type="evidence" value="ECO:0007669"/>
    <property type="project" value="UniProtKB-KW"/>
</dbReference>
<dbReference type="OrthoDB" id="9795133at2"/>
<gene>
    <name evidence="2" type="ORF">SAMN04489858_10737</name>
</gene>
<dbReference type="PANTHER" id="PTHR43102">
    <property type="entry name" value="SLR1143 PROTEIN"/>
    <property type="match status" value="1"/>
</dbReference>
<reference evidence="2 3" key="1">
    <citation type="submission" date="2016-10" db="EMBL/GenBank/DDBJ databases">
        <authorList>
            <person name="de Groot N.N."/>
        </authorList>
    </citation>
    <scope>NUCLEOTIDE SEQUENCE [LARGE SCALE GENOMIC DNA]</scope>
    <source>
        <strain evidence="2 3">DSM 17862</strain>
    </source>
</reference>
<dbReference type="SUPFAM" id="SSF55781">
    <property type="entry name" value="GAF domain-like"/>
    <property type="match status" value="1"/>
</dbReference>
<dbReference type="SUPFAM" id="SSF55874">
    <property type="entry name" value="ATPase domain of HSP90 chaperone/DNA topoisomerase II/histidine kinase"/>
    <property type="match status" value="1"/>
</dbReference>
<proteinExistence type="predicted"/>
<keyword evidence="2" id="KW-0808">Transferase</keyword>
<dbReference type="SMART" id="SM00065">
    <property type="entry name" value="GAF"/>
    <property type="match status" value="1"/>
</dbReference>
<dbReference type="InterPro" id="IPR003594">
    <property type="entry name" value="HATPase_dom"/>
</dbReference>
<name>A0A1I0FSR4_9RHOB</name>
<protein>
    <submittedName>
        <fullName evidence="2">Two-component sensor histidine kinase, contains HisKA and HATPase domains</fullName>
    </submittedName>
</protein>
<dbReference type="InterPro" id="IPR029016">
    <property type="entry name" value="GAF-like_dom_sf"/>
</dbReference>
<dbReference type="Gene3D" id="3.30.450.40">
    <property type="match status" value="1"/>
</dbReference>
<dbReference type="InterPro" id="IPR003018">
    <property type="entry name" value="GAF"/>
</dbReference>
<dbReference type="AlphaFoldDB" id="A0A1I0FSR4"/>
<feature type="domain" description="Histidine kinase" evidence="1">
    <location>
        <begin position="173"/>
        <end position="365"/>
    </location>
</feature>
<evidence type="ECO:0000313" key="3">
    <source>
        <dbReference type="Proteomes" id="UP000199180"/>
    </source>
</evidence>
<evidence type="ECO:0000313" key="2">
    <source>
        <dbReference type="EMBL" id="SET61255.1"/>
    </source>
</evidence>
<dbReference type="Pfam" id="PF02518">
    <property type="entry name" value="HATPase_c"/>
    <property type="match status" value="1"/>
</dbReference>
<dbReference type="InterPro" id="IPR036890">
    <property type="entry name" value="HATPase_C_sf"/>
</dbReference>
<dbReference type="PROSITE" id="PS50109">
    <property type="entry name" value="HIS_KIN"/>
    <property type="match status" value="1"/>
</dbReference>
<dbReference type="SMART" id="SM00387">
    <property type="entry name" value="HATPase_c"/>
    <property type="match status" value="1"/>
</dbReference>
<dbReference type="EMBL" id="FOHO01000007">
    <property type="protein sequence ID" value="SET61255.1"/>
    <property type="molecule type" value="Genomic_DNA"/>
</dbReference>
<dbReference type="Gene3D" id="3.30.565.10">
    <property type="entry name" value="Histidine kinase-like ATPase, C-terminal domain"/>
    <property type="match status" value="1"/>
</dbReference>
<dbReference type="Proteomes" id="UP000199180">
    <property type="component" value="Unassembled WGS sequence"/>
</dbReference>
<keyword evidence="2" id="KW-0418">Kinase</keyword>
<keyword evidence="3" id="KW-1185">Reference proteome</keyword>